<keyword evidence="1" id="KW-0812">Transmembrane</keyword>
<dbReference type="OrthoDB" id="1756190at2"/>
<evidence type="ECO:0000256" key="1">
    <source>
        <dbReference type="SAM" id="Phobius"/>
    </source>
</evidence>
<sequence>MAEIKKKVLSVTLGLVFTWLVVSIYFYSQHLIVIKEYPLYTRAETEDALIILKNVVAYNYKTNYSFINHESPWYWKVAMKINNPRIQRIFISTCFFYSRPYIFDPEKRTVKLQGLIAFKNVDQNNSDSLFEDNPFKVNLYGDFDASLTDGSGASSSGNSNIMYFEVHGDEVLLNNNHVFKAVIKDSQTGQVIKELPFKPDWRYSIYNFWQSKPEKYGFKPGLAVDRFINLVERENYAAAANCLHYKRKDVFPWTNLDSELLASPHTLSKYYVGDYLDYKNVFAADILFFKPGRQALSQGDEFARQTIFLIDNYGQWKIIDAAPCVKTAKEQA</sequence>
<dbReference type="AlphaFoldDB" id="A0A1I2XC68"/>
<gene>
    <name evidence="2" type="ORF">SAMN05660649_03836</name>
</gene>
<dbReference type="RefSeq" id="WP_092473353.1">
    <property type="nucleotide sequence ID" value="NZ_FOOX01000016.1"/>
</dbReference>
<name>A0A1I2XC68_9FIRM</name>
<keyword evidence="1" id="KW-0472">Membrane</keyword>
<accession>A0A1I2XC68</accession>
<protein>
    <submittedName>
        <fullName evidence="2">Uncharacterized protein</fullName>
    </submittedName>
</protein>
<keyword evidence="3" id="KW-1185">Reference proteome</keyword>
<evidence type="ECO:0000313" key="3">
    <source>
        <dbReference type="Proteomes" id="UP000199337"/>
    </source>
</evidence>
<keyword evidence="1" id="KW-1133">Transmembrane helix</keyword>
<feature type="transmembrane region" description="Helical" evidence="1">
    <location>
        <begin position="7"/>
        <end position="27"/>
    </location>
</feature>
<evidence type="ECO:0000313" key="2">
    <source>
        <dbReference type="EMBL" id="SFH09611.1"/>
    </source>
</evidence>
<reference evidence="3" key="1">
    <citation type="submission" date="2016-10" db="EMBL/GenBank/DDBJ databases">
        <authorList>
            <person name="Varghese N."/>
            <person name="Submissions S."/>
        </authorList>
    </citation>
    <scope>NUCLEOTIDE SEQUENCE [LARGE SCALE GENOMIC DNA]</scope>
    <source>
        <strain evidence="3">DSM 17038</strain>
    </source>
</reference>
<proteinExistence type="predicted"/>
<organism evidence="2 3">
    <name type="scientific">Desulfotruncus arcticus DSM 17038</name>
    <dbReference type="NCBI Taxonomy" id="1121424"/>
    <lineage>
        <taxon>Bacteria</taxon>
        <taxon>Bacillati</taxon>
        <taxon>Bacillota</taxon>
        <taxon>Clostridia</taxon>
        <taxon>Eubacteriales</taxon>
        <taxon>Desulfallaceae</taxon>
        <taxon>Desulfotruncus</taxon>
    </lineage>
</organism>
<dbReference type="Proteomes" id="UP000199337">
    <property type="component" value="Unassembled WGS sequence"/>
</dbReference>
<dbReference type="EMBL" id="FOOX01000016">
    <property type="protein sequence ID" value="SFH09611.1"/>
    <property type="molecule type" value="Genomic_DNA"/>
</dbReference>